<feature type="repeat" description="WD" evidence="3">
    <location>
        <begin position="176"/>
        <end position="189"/>
    </location>
</feature>
<keyword evidence="5" id="KW-1185">Reference proteome</keyword>
<dbReference type="Pfam" id="PF00400">
    <property type="entry name" value="WD40"/>
    <property type="match status" value="5"/>
</dbReference>
<reference evidence="4" key="1">
    <citation type="submission" date="2021-01" db="EMBL/GenBank/DDBJ databases">
        <title>A chromosome-scale assembly of European eel, Anguilla anguilla.</title>
        <authorList>
            <person name="Henkel C."/>
            <person name="Jong-Raadsen S.A."/>
            <person name="Dufour S."/>
            <person name="Weltzien F.-A."/>
            <person name="Palstra A.P."/>
            <person name="Pelster B."/>
            <person name="Spaink H.P."/>
            <person name="Van Den Thillart G.E."/>
            <person name="Jansen H."/>
            <person name="Zahm M."/>
            <person name="Klopp C."/>
            <person name="Cedric C."/>
            <person name="Louis A."/>
            <person name="Berthelot C."/>
            <person name="Parey E."/>
            <person name="Roest Crollius H."/>
            <person name="Montfort J."/>
            <person name="Robinson-Rechavi M."/>
            <person name="Bucao C."/>
            <person name="Bouchez O."/>
            <person name="Gislard M."/>
            <person name="Lluch J."/>
            <person name="Milhes M."/>
            <person name="Lampietro C."/>
            <person name="Lopez Roques C."/>
            <person name="Donnadieu C."/>
            <person name="Braasch I."/>
            <person name="Desvignes T."/>
            <person name="Postlethwait J."/>
            <person name="Bobe J."/>
            <person name="Guiguen Y."/>
            <person name="Dirks R."/>
        </authorList>
    </citation>
    <scope>NUCLEOTIDE SEQUENCE</scope>
    <source>
        <strain evidence="4">Tag_6206</strain>
        <tissue evidence="4">Liver</tissue>
    </source>
</reference>
<gene>
    <name evidence="4" type="ORF">ANANG_G00238890</name>
</gene>
<dbReference type="InterPro" id="IPR001680">
    <property type="entry name" value="WD40_rpt"/>
</dbReference>
<dbReference type="PROSITE" id="PS00678">
    <property type="entry name" value="WD_REPEATS_1"/>
    <property type="match status" value="1"/>
</dbReference>
<dbReference type="AlphaFoldDB" id="A0A9D3RNV4"/>
<dbReference type="InterPro" id="IPR019775">
    <property type="entry name" value="WD40_repeat_CS"/>
</dbReference>
<evidence type="ECO:0000313" key="4">
    <source>
        <dbReference type="EMBL" id="KAG5837403.1"/>
    </source>
</evidence>
<protein>
    <recommendedName>
        <fullName evidence="6">Striatin N-terminal domain-containing protein</fullName>
    </recommendedName>
</protein>
<sequence>MQAVQRLGRRRFGRNHATSCSSAQLQDSREEFKKTWNPRFTLRSHFDAIRALTFHPSQAVLLSASEDGTLKLWNLNKAMHSKKNAALDFEPIYTFRAHSGAVLSLAMGEDGESCFSGGLDGSVRCWKIPDLNVDPYDHYGQSERGSCDPPGDREQRAGGTRGCGLGPGLLRPHHRLASCSADGTVRIWDPQNSTPCLSVFNKEKEHGMPTSVAFVTSTPFQAVVSFDGGETLLYDLNTEQSIMVLETRTKEGSELINRVVSHPSQPISITAHENRTIRFLDNKTGKVIHSMVAHLDAVTCLTTDPKGTYLVSGSHDCSVRLWTLENRTCVQEITAHRKKHDEAIHDVAFHPSQPFIGSAGADALAKVFV</sequence>
<evidence type="ECO:0000256" key="1">
    <source>
        <dbReference type="ARBA" id="ARBA00022574"/>
    </source>
</evidence>
<dbReference type="Gene3D" id="2.130.10.10">
    <property type="entry name" value="YVTN repeat-like/Quinoprotein amine dehydrogenase"/>
    <property type="match status" value="3"/>
</dbReference>
<dbReference type="GO" id="GO:0030425">
    <property type="term" value="C:dendrite"/>
    <property type="evidence" value="ECO:0007669"/>
    <property type="project" value="TreeGrafter"/>
</dbReference>
<evidence type="ECO:0000256" key="2">
    <source>
        <dbReference type="ARBA" id="ARBA00022737"/>
    </source>
</evidence>
<dbReference type="PROSITE" id="PS50082">
    <property type="entry name" value="WD_REPEATS_2"/>
    <property type="match status" value="4"/>
</dbReference>
<accession>A0A9D3RNV4</accession>
<keyword evidence="2" id="KW-0677">Repeat</keyword>
<dbReference type="GO" id="GO:0005516">
    <property type="term" value="F:calmodulin binding"/>
    <property type="evidence" value="ECO:0007669"/>
    <property type="project" value="TreeGrafter"/>
</dbReference>
<dbReference type="PRINTS" id="PR00320">
    <property type="entry name" value="GPROTEINBRPT"/>
</dbReference>
<dbReference type="InterPro" id="IPR015943">
    <property type="entry name" value="WD40/YVTN_repeat-like_dom_sf"/>
</dbReference>
<comment type="caution">
    <text evidence="4">The sequence shown here is derived from an EMBL/GenBank/DDBJ whole genome shotgun (WGS) entry which is preliminary data.</text>
</comment>
<feature type="repeat" description="WD" evidence="3">
    <location>
        <begin position="291"/>
        <end position="332"/>
    </location>
</feature>
<dbReference type="SUPFAM" id="SSF50978">
    <property type="entry name" value="WD40 repeat-like"/>
    <property type="match status" value="1"/>
</dbReference>
<feature type="repeat" description="WD" evidence="3">
    <location>
        <begin position="95"/>
        <end position="128"/>
    </location>
</feature>
<dbReference type="PROSITE" id="PS50294">
    <property type="entry name" value="WD_REPEATS_REGION"/>
    <property type="match status" value="3"/>
</dbReference>
<dbReference type="PANTHER" id="PTHR15653">
    <property type="entry name" value="STRIATIN"/>
    <property type="match status" value="1"/>
</dbReference>
<dbReference type="InterPro" id="IPR036322">
    <property type="entry name" value="WD40_repeat_dom_sf"/>
</dbReference>
<organism evidence="4 5">
    <name type="scientific">Anguilla anguilla</name>
    <name type="common">European freshwater eel</name>
    <name type="synonym">Muraena anguilla</name>
    <dbReference type="NCBI Taxonomy" id="7936"/>
    <lineage>
        <taxon>Eukaryota</taxon>
        <taxon>Metazoa</taxon>
        <taxon>Chordata</taxon>
        <taxon>Craniata</taxon>
        <taxon>Vertebrata</taxon>
        <taxon>Euteleostomi</taxon>
        <taxon>Actinopterygii</taxon>
        <taxon>Neopterygii</taxon>
        <taxon>Teleostei</taxon>
        <taxon>Anguilliformes</taxon>
        <taxon>Anguillidae</taxon>
        <taxon>Anguilla</taxon>
    </lineage>
</organism>
<feature type="repeat" description="WD" evidence="3">
    <location>
        <begin position="42"/>
        <end position="83"/>
    </location>
</feature>
<keyword evidence="1 3" id="KW-0853">WD repeat</keyword>
<dbReference type="CDD" id="cd00200">
    <property type="entry name" value="WD40"/>
    <property type="match status" value="1"/>
</dbReference>
<evidence type="ECO:0000313" key="5">
    <source>
        <dbReference type="Proteomes" id="UP001044222"/>
    </source>
</evidence>
<dbReference type="GO" id="GO:0044877">
    <property type="term" value="F:protein-containing complex binding"/>
    <property type="evidence" value="ECO:0007669"/>
    <property type="project" value="TreeGrafter"/>
</dbReference>
<evidence type="ECO:0000256" key="3">
    <source>
        <dbReference type="PROSITE-ProRule" id="PRU00221"/>
    </source>
</evidence>
<dbReference type="EMBL" id="JAFIRN010000013">
    <property type="protein sequence ID" value="KAG5837403.1"/>
    <property type="molecule type" value="Genomic_DNA"/>
</dbReference>
<name>A0A9D3RNV4_ANGAN</name>
<dbReference type="Proteomes" id="UP001044222">
    <property type="component" value="Chromosome 13"/>
</dbReference>
<dbReference type="FunFam" id="2.130.10.10:FF:000498">
    <property type="entry name" value="Striatin 3"/>
    <property type="match status" value="1"/>
</dbReference>
<proteinExistence type="predicted"/>
<dbReference type="InterPro" id="IPR051488">
    <property type="entry name" value="WD_repeat_striatin"/>
</dbReference>
<dbReference type="SMART" id="SM00320">
    <property type="entry name" value="WD40"/>
    <property type="match status" value="6"/>
</dbReference>
<dbReference type="GO" id="GO:0051721">
    <property type="term" value="F:protein phosphatase 2A binding"/>
    <property type="evidence" value="ECO:0007669"/>
    <property type="project" value="TreeGrafter"/>
</dbReference>
<dbReference type="PANTHER" id="PTHR15653:SF1">
    <property type="entry name" value="STRIATIN-4"/>
    <property type="match status" value="1"/>
</dbReference>
<dbReference type="GO" id="GO:0070016">
    <property type="term" value="F:armadillo repeat domain binding"/>
    <property type="evidence" value="ECO:0007669"/>
    <property type="project" value="TreeGrafter"/>
</dbReference>
<evidence type="ECO:0008006" key="6">
    <source>
        <dbReference type="Google" id="ProtNLM"/>
    </source>
</evidence>
<dbReference type="InterPro" id="IPR020472">
    <property type="entry name" value="WD40_PAC1"/>
</dbReference>